<feature type="transmembrane region" description="Helical" evidence="2">
    <location>
        <begin position="167"/>
        <end position="190"/>
    </location>
</feature>
<keyword evidence="1" id="KW-0175">Coiled coil</keyword>
<gene>
    <name evidence="3" type="ORF">FE263_00075</name>
</gene>
<dbReference type="EMBL" id="VCDI01000001">
    <property type="protein sequence ID" value="TLU73676.1"/>
    <property type="molecule type" value="Genomic_DNA"/>
</dbReference>
<name>A0A5R9JE37_9PROT</name>
<dbReference type="Proteomes" id="UP000305654">
    <property type="component" value="Unassembled WGS sequence"/>
</dbReference>
<protein>
    <submittedName>
        <fullName evidence="3">Uncharacterized protein</fullName>
    </submittedName>
</protein>
<dbReference type="AlphaFoldDB" id="A0A5R9JE37"/>
<feature type="transmembrane region" description="Helical" evidence="2">
    <location>
        <begin position="239"/>
        <end position="257"/>
    </location>
</feature>
<dbReference type="RefSeq" id="WP_138323929.1">
    <property type="nucleotide sequence ID" value="NZ_VCDI01000001.1"/>
</dbReference>
<keyword evidence="2" id="KW-1133">Transmembrane helix</keyword>
<dbReference type="OrthoDB" id="7267639at2"/>
<organism evidence="3 4">
    <name type="scientific">Lichenicoccus roseus</name>
    <dbReference type="NCBI Taxonomy" id="2683649"/>
    <lineage>
        <taxon>Bacteria</taxon>
        <taxon>Pseudomonadati</taxon>
        <taxon>Pseudomonadota</taxon>
        <taxon>Alphaproteobacteria</taxon>
        <taxon>Acetobacterales</taxon>
        <taxon>Acetobacteraceae</taxon>
        <taxon>Lichenicoccus</taxon>
    </lineage>
</organism>
<evidence type="ECO:0000313" key="4">
    <source>
        <dbReference type="Proteomes" id="UP000305654"/>
    </source>
</evidence>
<keyword evidence="2" id="KW-0472">Membrane</keyword>
<evidence type="ECO:0000256" key="2">
    <source>
        <dbReference type="SAM" id="Phobius"/>
    </source>
</evidence>
<feature type="transmembrane region" description="Helical" evidence="2">
    <location>
        <begin position="196"/>
        <end position="218"/>
    </location>
</feature>
<evidence type="ECO:0000313" key="3">
    <source>
        <dbReference type="EMBL" id="TLU73676.1"/>
    </source>
</evidence>
<comment type="caution">
    <text evidence="3">The sequence shown here is derived from an EMBL/GenBank/DDBJ whole genome shotgun (WGS) entry which is preliminary data.</text>
</comment>
<reference evidence="3 4" key="1">
    <citation type="submission" date="2019-05" db="EMBL/GenBank/DDBJ databases">
        <authorList>
            <person name="Pankratov T."/>
            <person name="Grouzdev D."/>
        </authorList>
    </citation>
    <scope>NUCLEOTIDE SEQUENCE [LARGE SCALE GENOMIC DNA]</scope>
    <source>
        <strain evidence="3 4">KEBCLARHB70R</strain>
    </source>
</reference>
<sequence length="449" mass="49084">MAIGFPGKPGHPDPLQAAFQEAMAFGPDRAGRLLVPPALLAEAAQREVRQGGSPVQADARGFTPGMRGAVLEPARALLSEWKQVRAGFDARLGPHRDALDGASRLQQELADLGRRRDEDMAQVEREMEQNHRYRERRTRFEEADARFRRYSDANGNRGAVMIARQPVYLLALFCVGLTEWLINYTTFFLFFGVPAIAAGTTLILACLLAFASHGHGAILKQWTHRFGHHAERTRRIADWRFLGLSTLALVVVLGAAGGSRYMAALHVIREQGGPNILGSDVAVQSDPGIDVLLSLLANLAAWLVGIFLAYVSHDSDPDYMDATGQRRVAWRRYHRLRKPADARILQIESRTAKELRETELASRSRIDAALPAKALLDQVEARDRALRDAITAAVRSNAEQYRAALATAQAATGTATAAATGGALTVPGERPPEPARLTVDRGLLSELES</sequence>
<proteinExistence type="predicted"/>
<keyword evidence="2" id="KW-0812">Transmembrane</keyword>
<feature type="transmembrane region" description="Helical" evidence="2">
    <location>
        <begin position="291"/>
        <end position="311"/>
    </location>
</feature>
<keyword evidence="4" id="KW-1185">Reference proteome</keyword>
<feature type="coiled-coil region" evidence="1">
    <location>
        <begin position="102"/>
        <end position="143"/>
    </location>
</feature>
<accession>A0A5R9JE37</accession>
<evidence type="ECO:0000256" key="1">
    <source>
        <dbReference type="SAM" id="Coils"/>
    </source>
</evidence>